<dbReference type="InterPro" id="IPR045079">
    <property type="entry name" value="Oxoprolinase-like"/>
</dbReference>
<dbReference type="Proteomes" id="UP000190285">
    <property type="component" value="Unassembled WGS sequence"/>
</dbReference>
<evidence type="ECO:0000313" key="3">
    <source>
        <dbReference type="Proteomes" id="UP000190285"/>
    </source>
</evidence>
<dbReference type="PANTHER" id="PTHR11365">
    <property type="entry name" value="5-OXOPROLINASE RELATED"/>
    <property type="match status" value="1"/>
</dbReference>
<evidence type="ECO:0000259" key="1">
    <source>
        <dbReference type="Pfam" id="PF02538"/>
    </source>
</evidence>
<dbReference type="STRING" id="36842.SAMN02194393_05249"/>
<sequence length="584" mass="63652">MENFKKVNPFTLDIIKDSLYAIGEEMFISVARSSKSPVIYEVLDFASGLTDAKGRLLTQGNGATGFIGMLNSMVKEVIDKFVKTGNINEGDIIIINDPYSGGGSHLSDVGLVMPIYYKGNIVAFSANKAHWTEVGGKDPGSWTVDSTEIYQEGLQFPCVKICNKGVMNEALIDVIKANVRFPDLSIGDMWAQIAGMRTGEKRVIELCEKFGKETVLLAIEKLLKNSEELSRKQIMALPDGEYEAEDWIDDDGVGNGPFKVKVKVTIKGDEFTADFRGSQMQVPGPINVSFAGLLSAVRIIFLAATNPSQDVNDGVFSPLKIIVDDASIFSAERPAAVSTYWETMLYGVDLIWKALAPILPDKLTAGHLLSVCGFVFAGIHPDTKESYIAVGPSLGGWGAGKGKDGENAQFCIGDGETFNIPVEVLETRYGFFVEEYKLRADGAGAGEYRGGSGVVRTYRMLNDGNYFTGTFGRFKYLPWGMSGGHEGSRNEFEILKADGSVDGPFGKYARYPINKGDAVKMSTATGGGYGNPFDRHEEKVAMDVKNEFVSIKQANDDYGVIIDPITLNVKDITAARKKHCENKE</sequence>
<dbReference type="AlphaFoldDB" id="A0A1T5MRV9"/>
<feature type="domain" description="Hydantoinase B/oxoprolinase" evidence="1">
    <location>
        <begin position="8"/>
        <end position="532"/>
    </location>
</feature>
<gene>
    <name evidence="2" type="ORF">SAMN02194393_05249</name>
</gene>
<organism evidence="2 3">
    <name type="scientific">Maledivibacter halophilus</name>
    <dbReference type="NCBI Taxonomy" id="36842"/>
    <lineage>
        <taxon>Bacteria</taxon>
        <taxon>Bacillati</taxon>
        <taxon>Bacillota</taxon>
        <taxon>Clostridia</taxon>
        <taxon>Peptostreptococcales</taxon>
        <taxon>Caminicellaceae</taxon>
        <taxon>Maledivibacter</taxon>
    </lineage>
</organism>
<keyword evidence="3" id="KW-1185">Reference proteome</keyword>
<dbReference type="EMBL" id="FUZT01000023">
    <property type="protein sequence ID" value="SKC90955.1"/>
    <property type="molecule type" value="Genomic_DNA"/>
</dbReference>
<protein>
    <submittedName>
        <fullName evidence="2">N-methylhydantoinase B</fullName>
    </submittedName>
</protein>
<dbReference type="GO" id="GO:0005829">
    <property type="term" value="C:cytosol"/>
    <property type="evidence" value="ECO:0007669"/>
    <property type="project" value="TreeGrafter"/>
</dbReference>
<dbReference type="Pfam" id="PF02538">
    <property type="entry name" value="Hydantoinase_B"/>
    <property type="match status" value="1"/>
</dbReference>
<dbReference type="GO" id="GO:0006749">
    <property type="term" value="P:glutathione metabolic process"/>
    <property type="evidence" value="ECO:0007669"/>
    <property type="project" value="TreeGrafter"/>
</dbReference>
<dbReference type="PANTHER" id="PTHR11365:SF23">
    <property type="entry name" value="HYPOTHETICAL 5-OXOPROLINASE (EUROFUNG)-RELATED"/>
    <property type="match status" value="1"/>
</dbReference>
<evidence type="ECO:0000313" key="2">
    <source>
        <dbReference type="EMBL" id="SKC90955.1"/>
    </source>
</evidence>
<dbReference type="GO" id="GO:0017168">
    <property type="term" value="F:5-oxoprolinase (ATP-hydrolyzing) activity"/>
    <property type="evidence" value="ECO:0007669"/>
    <property type="project" value="TreeGrafter"/>
</dbReference>
<proteinExistence type="predicted"/>
<name>A0A1T5MRV9_9FIRM</name>
<accession>A0A1T5MRV9</accession>
<dbReference type="InterPro" id="IPR003692">
    <property type="entry name" value="Hydantoinase_B"/>
</dbReference>
<reference evidence="3" key="1">
    <citation type="submission" date="2017-02" db="EMBL/GenBank/DDBJ databases">
        <authorList>
            <person name="Varghese N."/>
            <person name="Submissions S."/>
        </authorList>
    </citation>
    <scope>NUCLEOTIDE SEQUENCE [LARGE SCALE GENOMIC DNA]</scope>
    <source>
        <strain evidence="3">M1</strain>
    </source>
</reference>
<dbReference type="RefSeq" id="WP_170917611.1">
    <property type="nucleotide sequence ID" value="NZ_FUZT01000023.1"/>
</dbReference>